<reference evidence="1 2" key="1">
    <citation type="submission" date="2019-02" db="EMBL/GenBank/DDBJ databases">
        <title>Deep-cultivation of Planctomycetes and their phenomic and genomic characterization uncovers novel biology.</title>
        <authorList>
            <person name="Wiegand S."/>
            <person name="Jogler M."/>
            <person name="Boedeker C."/>
            <person name="Pinto D."/>
            <person name="Vollmers J."/>
            <person name="Rivas-Marin E."/>
            <person name="Kohn T."/>
            <person name="Peeters S.H."/>
            <person name="Heuer A."/>
            <person name="Rast P."/>
            <person name="Oberbeckmann S."/>
            <person name="Bunk B."/>
            <person name="Jeske O."/>
            <person name="Meyerdierks A."/>
            <person name="Storesund J.E."/>
            <person name="Kallscheuer N."/>
            <person name="Luecker S."/>
            <person name="Lage O.M."/>
            <person name="Pohl T."/>
            <person name="Merkel B.J."/>
            <person name="Hornburger P."/>
            <person name="Mueller R.-W."/>
            <person name="Bruemmer F."/>
            <person name="Labrenz M."/>
            <person name="Spormann A.M."/>
            <person name="Op Den Camp H."/>
            <person name="Overmann J."/>
            <person name="Amann R."/>
            <person name="Jetten M.S.M."/>
            <person name="Mascher T."/>
            <person name="Medema M.H."/>
            <person name="Devos D.P."/>
            <person name="Kaster A.-K."/>
            <person name="Ovreas L."/>
            <person name="Rohde M."/>
            <person name="Galperin M.Y."/>
            <person name="Jogler C."/>
        </authorList>
    </citation>
    <scope>NUCLEOTIDE SEQUENCE [LARGE SCALE GENOMIC DNA]</scope>
    <source>
        <strain evidence="1 2">Pla108</strain>
    </source>
</reference>
<keyword evidence="2" id="KW-1185">Reference proteome</keyword>
<proteinExistence type="predicted"/>
<dbReference type="RefSeq" id="WP_146441444.1">
    <property type="nucleotide sequence ID" value="NZ_SJPR01000001.1"/>
</dbReference>
<organism evidence="1 2">
    <name type="scientific">Botrimarina colliarenosi</name>
    <dbReference type="NCBI Taxonomy" id="2528001"/>
    <lineage>
        <taxon>Bacteria</taxon>
        <taxon>Pseudomonadati</taxon>
        <taxon>Planctomycetota</taxon>
        <taxon>Planctomycetia</taxon>
        <taxon>Pirellulales</taxon>
        <taxon>Lacipirellulaceae</taxon>
        <taxon>Botrimarina</taxon>
    </lineage>
</organism>
<comment type="caution">
    <text evidence="1">The sequence shown here is derived from an EMBL/GenBank/DDBJ whole genome shotgun (WGS) entry which is preliminary data.</text>
</comment>
<name>A0A5C6AI72_9BACT</name>
<sequence length="86" mass="9792">MMQDTYLALTPEQVAAVAAANGIVYAEDPTTRQRYTLIQQDPSTIHSDDYLREKVLEGLVELDRGEGIPWNVDAFKRRLADRLRQS</sequence>
<accession>A0A5C6AI72</accession>
<dbReference type="EMBL" id="SJPR01000001">
    <property type="protein sequence ID" value="TWT99177.1"/>
    <property type="molecule type" value="Genomic_DNA"/>
</dbReference>
<evidence type="ECO:0000313" key="2">
    <source>
        <dbReference type="Proteomes" id="UP000317421"/>
    </source>
</evidence>
<dbReference type="Proteomes" id="UP000317421">
    <property type="component" value="Unassembled WGS sequence"/>
</dbReference>
<protein>
    <submittedName>
        <fullName evidence="1">Uncharacterized protein</fullName>
    </submittedName>
</protein>
<dbReference type="AlphaFoldDB" id="A0A5C6AI72"/>
<gene>
    <name evidence="1" type="ORF">Pla108_01110</name>
</gene>
<evidence type="ECO:0000313" key="1">
    <source>
        <dbReference type="EMBL" id="TWT99177.1"/>
    </source>
</evidence>